<gene>
    <name evidence="2" type="ORF">HRR80_002938</name>
</gene>
<feature type="region of interest" description="Disordered" evidence="1">
    <location>
        <begin position="563"/>
        <end position="609"/>
    </location>
</feature>
<feature type="compositionally biased region" description="Polar residues" evidence="1">
    <location>
        <begin position="135"/>
        <end position="145"/>
    </location>
</feature>
<dbReference type="Gene3D" id="1.20.58.80">
    <property type="entry name" value="Phosphotransferase system, lactose/cellobiose-type IIA subunit"/>
    <property type="match status" value="1"/>
</dbReference>
<feature type="compositionally biased region" description="Polar residues" evidence="1">
    <location>
        <begin position="215"/>
        <end position="225"/>
    </location>
</feature>
<evidence type="ECO:0000256" key="1">
    <source>
        <dbReference type="SAM" id="MobiDB-lite"/>
    </source>
</evidence>
<feature type="compositionally biased region" description="Polar residues" evidence="1">
    <location>
        <begin position="185"/>
        <end position="207"/>
    </location>
</feature>
<dbReference type="Proteomes" id="UP001161757">
    <property type="component" value="Unassembled WGS sequence"/>
</dbReference>
<feature type="compositionally biased region" description="Basic and acidic residues" evidence="1">
    <location>
        <begin position="569"/>
        <end position="578"/>
    </location>
</feature>
<feature type="region of interest" description="Disordered" evidence="1">
    <location>
        <begin position="267"/>
        <end position="293"/>
    </location>
</feature>
<proteinExistence type="predicted"/>
<protein>
    <submittedName>
        <fullName evidence="2">Uncharacterized protein</fullName>
    </submittedName>
</protein>
<dbReference type="AlphaFoldDB" id="A0AAN6IVJ5"/>
<feature type="compositionally biased region" description="Basic and acidic residues" evidence="1">
    <location>
        <begin position="587"/>
        <end position="597"/>
    </location>
</feature>
<accession>A0AAN6IVJ5</accession>
<organism evidence="2 3">
    <name type="scientific">Exophiala dermatitidis</name>
    <name type="common">Black yeast-like fungus</name>
    <name type="synonym">Wangiella dermatitidis</name>
    <dbReference type="NCBI Taxonomy" id="5970"/>
    <lineage>
        <taxon>Eukaryota</taxon>
        <taxon>Fungi</taxon>
        <taxon>Dikarya</taxon>
        <taxon>Ascomycota</taxon>
        <taxon>Pezizomycotina</taxon>
        <taxon>Eurotiomycetes</taxon>
        <taxon>Chaetothyriomycetidae</taxon>
        <taxon>Chaetothyriales</taxon>
        <taxon>Herpotrichiellaceae</taxon>
        <taxon>Exophiala</taxon>
    </lineage>
</organism>
<feature type="compositionally biased region" description="Low complexity" evidence="1">
    <location>
        <begin position="267"/>
        <end position="277"/>
    </location>
</feature>
<feature type="compositionally biased region" description="Basic and acidic residues" evidence="1">
    <location>
        <begin position="170"/>
        <end position="181"/>
    </location>
</feature>
<comment type="caution">
    <text evidence="2">The sequence shown here is derived from an EMBL/GenBank/DDBJ whole genome shotgun (WGS) entry which is preliminary data.</text>
</comment>
<dbReference type="PANTHER" id="PTHR40130">
    <property type="entry name" value="EXPRESSED PROTEIN"/>
    <property type="match status" value="1"/>
</dbReference>
<evidence type="ECO:0000313" key="2">
    <source>
        <dbReference type="EMBL" id="KAJ8992894.1"/>
    </source>
</evidence>
<evidence type="ECO:0000313" key="3">
    <source>
        <dbReference type="Proteomes" id="UP001161757"/>
    </source>
</evidence>
<feature type="compositionally biased region" description="Polar residues" evidence="1">
    <location>
        <begin position="463"/>
        <end position="480"/>
    </location>
</feature>
<sequence length="609" mass="64237">MEAAPLTLAHAHARNAALETRRSNPVAASEEHDLAAAEFASAAQGTSDLEALRILNLLEQHHKQLGQILRSSHERPAASGDAPQASPAATASPSPSPAPLKEPSPPKPAPERLPSPERTVHPPRLPRGLRPNARELSSSIVSNLASARGIPSGRQKRPAPISPLVSNQHADGHNAEDEARAKSLSGKSTGTTDALLSMSKQSQSHSRPSWAPPTEQETAQSNTAEQTDEESSDAPFQQFYATFENLISKLSAPLAFAGLPLTTNATTTTPASPAKSPVQASPKPPKTPARATPAAPLIDYSQLISRAALRAVSGPGAQSHNPAESFYVVPTTGGTISYAEIMNRVDREEARGGLRHHRQPSNLSNISEDNFVDAESMILPHRSHESIGGPQQGPGRFNRRGGGGGADEAKVDGKTMEEIALANHALRQLVDTLSRRLHVFEMSAQTSSAALAQSIRSLQRSPFTTPTVLSPENSRGKSTSKGGGLGMGLDLGLGMGVRILSGGGGGGGATAGPAPGSDEAMAKRIAELEEILRKSDARLRKKDDENAKLRENLSRYKEKWENLKAGAKARREREREAKPGTAVAKAAAEKPSEDNRTKTVMGKPGPSGA</sequence>
<name>A0AAN6IVJ5_EXODE</name>
<feature type="region of interest" description="Disordered" evidence="1">
    <location>
        <begin position="70"/>
        <end position="233"/>
    </location>
</feature>
<feature type="region of interest" description="Disordered" evidence="1">
    <location>
        <begin position="463"/>
        <end position="484"/>
    </location>
</feature>
<reference evidence="2" key="1">
    <citation type="submission" date="2023-01" db="EMBL/GenBank/DDBJ databases">
        <title>Exophiala dermititidis isolated from Cystic Fibrosis Patient.</title>
        <authorList>
            <person name="Kurbessoian T."/>
            <person name="Crocker A."/>
            <person name="Murante D."/>
            <person name="Hogan D.A."/>
            <person name="Stajich J.E."/>
        </authorList>
    </citation>
    <scope>NUCLEOTIDE SEQUENCE</scope>
    <source>
        <strain evidence="2">Ex8</strain>
    </source>
</reference>
<dbReference type="EMBL" id="JAJGCB010000004">
    <property type="protein sequence ID" value="KAJ8992894.1"/>
    <property type="molecule type" value="Genomic_DNA"/>
</dbReference>
<feature type="compositionally biased region" description="Low complexity" evidence="1">
    <location>
        <begin position="82"/>
        <end position="93"/>
    </location>
</feature>
<dbReference type="PANTHER" id="PTHR40130:SF1">
    <property type="entry name" value="SPINDLE POLE BODY-ASSOCIATED PROTEIN CUT12 DOMAIN-CONTAINING PROTEIN"/>
    <property type="match status" value="1"/>
</dbReference>
<feature type="region of interest" description="Disordered" evidence="1">
    <location>
        <begin position="383"/>
        <end position="409"/>
    </location>
</feature>
<feature type="compositionally biased region" description="Pro residues" evidence="1">
    <location>
        <begin position="94"/>
        <end position="113"/>
    </location>
</feature>